<evidence type="ECO:0000313" key="2">
    <source>
        <dbReference type="EMBL" id="KAJ6234472.1"/>
    </source>
</evidence>
<protein>
    <submittedName>
        <fullName evidence="2">Cnmamide receptor</fullName>
    </submittedName>
</protein>
<feature type="compositionally biased region" description="Basic and acidic residues" evidence="1">
    <location>
        <begin position="138"/>
        <end position="147"/>
    </location>
</feature>
<feature type="compositionally biased region" description="Basic and acidic residues" evidence="1">
    <location>
        <begin position="347"/>
        <end position="363"/>
    </location>
</feature>
<accession>A0ABQ8XPC6</accession>
<feature type="compositionally biased region" description="Basic residues" evidence="1">
    <location>
        <begin position="148"/>
        <end position="187"/>
    </location>
</feature>
<feature type="compositionally biased region" description="Low complexity" evidence="1">
    <location>
        <begin position="364"/>
        <end position="378"/>
    </location>
</feature>
<evidence type="ECO:0000256" key="1">
    <source>
        <dbReference type="SAM" id="MobiDB-lite"/>
    </source>
</evidence>
<feature type="compositionally biased region" description="Basic and acidic residues" evidence="1">
    <location>
        <begin position="454"/>
        <end position="480"/>
    </location>
</feature>
<reference evidence="2" key="1">
    <citation type="submission" date="2022-08" db="EMBL/GenBank/DDBJ databases">
        <title>Novel sulfate-reducing endosymbionts in the free-living metamonad Anaeramoeba.</title>
        <authorList>
            <person name="Jerlstrom-Hultqvist J."/>
            <person name="Cepicka I."/>
            <person name="Gallot-Lavallee L."/>
            <person name="Salas-Leiva D."/>
            <person name="Curtis B.A."/>
            <person name="Zahonova K."/>
            <person name="Pipaliya S."/>
            <person name="Dacks J."/>
            <person name="Roger A.J."/>
        </authorList>
    </citation>
    <scope>NUCLEOTIDE SEQUENCE</scope>
    <source>
        <strain evidence="2">Schooner1</strain>
    </source>
</reference>
<feature type="region of interest" description="Disordered" evidence="1">
    <location>
        <begin position="445"/>
        <end position="493"/>
    </location>
</feature>
<comment type="caution">
    <text evidence="2">The sequence shown here is derived from an EMBL/GenBank/DDBJ whole genome shotgun (WGS) entry which is preliminary data.</text>
</comment>
<feature type="compositionally biased region" description="Basic residues" evidence="1">
    <location>
        <begin position="121"/>
        <end position="134"/>
    </location>
</feature>
<gene>
    <name evidence="2" type="ORF">M0813_29462</name>
</gene>
<dbReference type="Proteomes" id="UP001150062">
    <property type="component" value="Unassembled WGS sequence"/>
</dbReference>
<sequence length="493" mass="57954">MFNVYGVSEYEAPVKKLFYHFSGYRSTTHLSYCRVSELNPRKPLARSCPYPKEISNFVSQQSLFLVRNVNKMIPFTDHQGKRKLSLLQKSLKQFKRKQLNVMNRGQIKLNALQTKPPKSSKTNKNRKSNTRKTPSKTSIDKEKEKSESKHKHKHKHRHKHKHKHNHRHRNKSKHKHKSRKKRNHKHSNQNEKENNLAITNQITTKKTSIHLHNGSKKKKKNYKHICVTPKSNRKRKHKQVVFFSAKKKPRKNAAKILSKSDLQISQETAKIIENKTKELIKSIHKNDIFFNSQNISFQKLLNKDNKTNNNPTSKNFNDGFPSFLGEKVQKQMDPLSFMKQPTTNKQEIVKPIEEKESNQKNEPNEPNLPNLPNSLNKESVCNKNVTNEQKSQTLLSKQTQIMNIENKNHLISNEKKNTTNNENKNLENNKIEKFFQEFNFFGGEKRKINNSKNEANDQTKPENKNDQEKEMNFYESKFDELPPIPSFSSSWFD</sequence>
<keyword evidence="2" id="KW-0675">Receptor</keyword>
<proteinExistence type="predicted"/>
<name>A0ABQ8XPC6_9EUKA</name>
<organism evidence="2 3">
    <name type="scientific">Anaeramoeba flamelloides</name>
    <dbReference type="NCBI Taxonomy" id="1746091"/>
    <lineage>
        <taxon>Eukaryota</taxon>
        <taxon>Metamonada</taxon>
        <taxon>Anaeramoebidae</taxon>
        <taxon>Anaeramoeba</taxon>
    </lineage>
</organism>
<feature type="region of interest" description="Disordered" evidence="1">
    <location>
        <begin position="337"/>
        <end position="378"/>
    </location>
</feature>
<feature type="region of interest" description="Disordered" evidence="1">
    <location>
        <begin position="98"/>
        <end position="201"/>
    </location>
</feature>
<evidence type="ECO:0000313" key="3">
    <source>
        <dbReference type="Proteomes" id="UP001150062"/>
    </source>
</evidence>
<dbReference type="EMBL" id="JAOAOG010000270">
    <property type="protein sequence ID" value="KAJ6234472.1"/>
    <property type="molecule type" value="Genomic_DNA"/>
</dbReference>
<keyword evidence="3" id="KW-1185">Reference proteome</keyword>